<dbReference type="EMBL" id="JBGUAW010000003">
    <property type="protein sequence ID" value="MFA9460334.1"/>
    <property type="molecule type" value="Genomic_DNA"/>
</dbReference>
<evidence type="ECO:0000313" key="1">
    <source>
        <dbReference type="EMBL" id="MFA9460334.1"/>
    </source>
</evidence>
<name>A0ABV4TSN6_9GAMM</name>
<comment type="caution">
    <text evidence="1">The sequence shown here is derived from an EMBL/GenBank/DDBJ whole genome shotgun (WGS) entry which is preliminary data.</text>
</comment>
<protein>
    <submittedName>
        <fullName evidence="1">Uncharacterized protein</fullName>
    </submittedName>
</protein>
<dbReference type="Proteomes" id="UP001575181">
    <property type="component" value="Unassembled WGS sequence"/>
</dbReference>
<evidence type="ECO:0000313" key="2">
    <source>
        <dbReference type="Proteomes" id="UP001575181"/>
    </source>
</evidence>
<sequence>MPPIRFIACLAGGITLSGAGPVPATTADADLSARAGTFVCGGNYRSPDVSALWTIRNISASRVLHLKRMRLYAASGRLIYDSRQSEAPPAFTNVDFGDLQPHQTVQLRTQELGNAGLLPRFLESGERPLQAVFDWESRSGEPMRIPLAIYTRVGPGGTRHALSCRTIEIKQ</sequence>
<reference evidence="1 2" key="1">
    <citation type="submission" date="2024-08" db="EMBL/GenBank/DDBJ databases">
        <title>Whole-genome sequencing of halo(alkali)philic microorganisms from hypersaline lakes.</title>
        <authorList>
            <person name="Sorokin D.Y."/>
            <person name="Merkel A.Y."/>
            <person name="Messina E."/>
            <person name="Yakimov M."/>
        </authorList>
    </citation>
    <scope>NUCLEOTIDE SEQUENCE [LARGE SCALE GENOMIC DNA]</scope>
    <source>
        <strain evidence="1 2">Cl-TMA</strain>
    </source>
</reference>
<keyword evidence="2" id="KW-1185">Reference proteome</keyword>
<dbReference type="RefSeq" id="WP_373655117.1">
    <property type="nucleotide sequence ID" value="NZ_JBGUAW010000003.1"/>
</dbReference>
<proteinExistence type="predicted"/>
<gene>
    <name evidence="1" type="ORF">ACERLL_05780</name>
</gene>
<organism evidence="1 2">
    <name type="scientific">Thiohalorhabdus methylotrophus</name>
    <dbReference type="NCBI Taxonomy" id="3242694"/>
    <lineage>
        <taxon>Bacteria</taxon>
        <taxon>Pseudomonadati</taxon>
        <taxon>Pseudomonadota</taxon>
        <taxon>Gammaproteobacteria</taxon>
        <taxon>Thiohalorhabdales</taxon>
        <taxon>Thiohalorhabdaceae</taxon>
        <taxon>Thiohalorhabdus</taxon>
    </lineage>
</organism>
<accession>A0ABV4TSN6</accession>